<organism evidence="2 3">
    <name type="scientific">Burkholderia pseudomallei (strain 1710b)</name>
    <dbReference type="NCBI Taxonomy" id="320372"/>
    <lineage>
        <taxon>Bacteria</taxon>
        <taxon>Pseudomonadati</taxon>
        <taxon>Pseudomonadota</taxon>
        <taxon>Betaproteobacteria</taxon>
        <taxon>Burkholderiales</taxon>
        <taxon>Burkholderiaceae</taxon>
        <taxon>Burkholderia</taxon>
        <taxon>pseudomallei group</taxon>
    </lineage>
</organism>
<dbReference type="KEGG" id="bpm:BURPS1710b_0836"/>
<dbReference type="EnsemblBacteria" id="ABA49412">
    <property type="protein sequence ID" value="ABA49412"/>
    <property type="gene ID" value="BURPS1710b_0836"/>
</dbReference>
<dbReference type="Proteomes" id="UP000002700">
    <property type="component" value="Chromosome I"/>
</dbReference>
<proteinExistence type="predicted"/>
<evidence type="ECO:0000256" key="1">
    <source>
        <dbReference type="SAM" id="MobiDB-lite"/>
    </source>
</evidence>
<dbReference type="AlphaFoldDB" id="Q3JW04"/>
<accession>Q3JW04</accession>
<dbReference type="HOGENOM" id="CLU_588847_0_0_4"/>
<feature type="region of interest" description="Disordered" evidence="1">
    <location>
        <begin position="1"/>
        <end position="21"/>
    </location>
</feature>
<evidence type="ECO:0000313" key="3">
    <source>
        <dbReference type="Proteomes" id="UP000002700"/>
    </source>
</evidence>
<reference evidence="2 3" key="1">
    <citation type="submission" date="2005-09" db="EMBL/GenBank/DDBJ databases">
        <authorList>
            <person name="Woods D.E."/>
            <person name="Nierman W.C."/>
        </authorList>
    </citation>
    <scope>NUCLEOTIDE SEQUENCE [LARGE SCALE GENOMIC DNA]</scope>
    <source>
        <strain evidence="2 3">1710b</strain>
    </source>
</reference>
<gene>
    <name evidence="2" type="ordered locus">BURPS1710b_0836</name>
</gene>
<evidence type="ECO:0000313" key="2">
    <source>
        <dbReference type="EMBL" id="ABA49412.1"/>
    </source>
</evidence>
<protein>
    <submittedName>
        <fullName evidence="2">Uncharacterized protein</fullName>
    </submittedName>
</protein>
<name>Q3JW04_BURP1</name>
<sequence>MIADPHLAAPREPEAPGGQRSHLAHRVLERNQPLVARVVAEHARKRAPEARMRQRIVRQAVGAHHRRRVRQDPAHVVLRHVVIHGARRLQPARRVLLGHAPLGGDRPQQLARHFRMRIGPRDRDVDVARRLLDVERRRAAAVRIAVAADGLDAPRALERREHFGAAPPVRRPRALQMRDHDGHACMPADAVGLVHRLEDRIELGAHVRRVDGARVRERLGERHHLLGRRGERGAVREAAGKTERAVRERLLELRAHRRDFGAGRRAVEPVHLVAAQRGVADERRDVDGRLRRAERVDIGGERRIAKRRARAEQVHRIGRIALERDGRRADPAVADDHRRHALRDLRQHLRRVDHVRVVVRVHVDEAGRERAAVRLDHLLRKPVRQIADRDDAVAAYRDVALDARRARAVVQLRADDQRIGHFGMRVHVSLLTVGARRRRGACRARASSGAAARGNRRPGAARLR</sequence>
<feature type="region of interest" description="Disordered" evidence="1">
    <location>
        <begin position="444"/>
        <end position="464"/>
    </location>
</feature>
<dbReference type="EMBL" id="CP000124">
    <property type="protein sequence ID" value="ABA49412.1"/>
    <property type="molecule type" value="Genomic_DNA"/>
</dbReference>